<keyword evidence="7" id="KW-1185">Reference proteome</keyword>
<dbReference type="Proteomes" id="UP000217944">
    <property type="component" value="Unassembled WGS sequence"/>
</dbReference>
<dbReference type="PANTHER" id="PTHR43025">
    <property type="entry name" value="MONOGALACTOSYLDIACYLGLYCEROL SYNTHASE"/>
    <property type="match status" value="1"/>
</dbReference>
<comment type="similarity">
    <text evidence="1">Belongs to the glycosyltransferase 28 family.</text>
</comment>
<dbReference type="InterPro" id="IPR001296">
    <property type="entry name" value="Glyco_trans_1"/>
</dbReference>
<keyword evidence="3" id="KW-0808">Transferase</keyword>
<comment type="caution">
    <text evidence="6">The sequence shown here is derived from an EMBL/GenBank/DDBJ whole genome shotgun (WGS) entry which is preliminary data.</text>
</comment>
<sequence>MKKKILIFYSSIGYGHISAALAVKEFILKKNPDTVVVLKDIRDFMNPLWRKIDEKLYWYIAGNTNKFFDLIFFNFIKKGIGTDFLSLPNDYPEKKVLKFINEMSPDSILATHYGSAQILAMLREKGYLKGIKIGWLHTDFFKGYFPRISKRIDKTFLGHNKLENMWLLSNIPNTKIETTGIPVNIEKTSIKKIINKYKLDETLPTVLIISGKEGVGNYVELIKNIVEICDFPMQIIAVCGKNKIQQLKLEGYKCNLSKNIKLKILGLIPHSELMGIMSFSNVLITKAGGVTPIEAIKVGIPLILLNVIAGHEKKNALFLKRLGVAKLSDNINDTGKYVKSILSSEEEKEKMYKAQEKFRKNFNEDKIVDFLLNEKKEILPTDFGAEYGKPVRNIHVILSKLDNIYPSDIEILLSYSTSIIPQRIIWENPFGHIAIRINKTVYSANYIANPEVDSNFLQHISLSEYLYGVLPFSPSQIHTNTYGMAYGRETIGLRVQGISNEKINLMLKEIIEIENEFKLKKIKWDKIKFNCADVVDRILSAGGYGEYKPKKIKIPAMPLDSFEKAKKIFENDKSIKTVLINYRKITGSNALYSYCKFPLSLKQPIRSIGYIITDSKTKLELSVNNYVQVYFDNDRLDLERLRKINFSRKSVNLLNYKILTESFKYKIQLPKMDLLKINMLNFIKRG</sequence>
<protein>
    <recommendedName>
        <fullName evidence="8">Glycosyl transferase family 28 C-terminal domain-containing protein</fullName>
    </recommendedName>
</protein>
<accession>A0A292YIR6</accession>
<evidence type="ECO:0000259" key="4">
    <source>
        <dbReference type="Pfam" id="PF00534"/>
    </source>
</evidence>
<gene>
    <name evidence="6" type="ORF">LNAT_P1676</name>
</gene>
<dbReference type="AlphaFoldDB" id="A0A292YIR6"/>
<dbReference type="GO" id="GO:0016758">
    <property type="term" value="F:hexosyltransferase activity"/>
    <property type="evidence" value="ECO:0007669"/>
    <property type="project" value="InterPro"/>
</dbReference>
<evidence type="ECO:0000259" key="5">
    <source>
        <dbReference type="Pfam" id="PF06925"/>
    </source>
</evidence>
<evidence type="ECO:0000256" key="2">
    <source>
        <dbReference type="ARBA" id="ARBA00022676"/>
    </source>
</evidence>
<dbReference type="Gene3D" id="3.40.50.2000">
    <property type="entry name" value="Glycogen Phosphorylase B"/>
    <property type="match status" value="1"/>
</dbReference>
<evidence type="ECO:0000313" key="7">
    <source>
        <dbReference type="Proteomes" id="UP000217944"/>
    </source>
</evidence>
<feature type="domain" description="Diacylglycerol glucosyltransferase N-terminal" evidence="5">
    <location>
        <begin position="16"/>
        <end position="183"/>
    </location>
</feature>
<organism evidence="6 7">
    <name type="scientific">Lebetimonas natsushimae</name>
    <dbReference type="NCBI Taxonomy" id="1936991"/>
    <lineage>
        <taxon>Bacteria</taxon>
        <taxon>Pseudomonadati</taxon>
        <taxon>Campylobacterota</taxon>
        <taxon>Epsilonproteobacteria</taxon>
        <taxon>Nautiliales</taxon>
        <taxon>Nautiliaceae</taxon>
        <taxon>Lebetimonas</taxon>
    </lineage>
</organism>
<feature type="domain" description="Glycosyl transferase family 1" evidence="4">
    <location>
        <begin position="191"/>
        <end position="357"/>
    </location>
</feature>
<dbReference type="InterPro" id="IPR050519">
    <property type="entry name" value="Glycosyltransf_28_UgtP"/>
</dbReference>
<keyword evidence="2" id="KW-0328">Glycosyltransferase</keyword>
<dbReference type="Pfam" id="PF00534">
    <property type="entry name" value="Glycos_transf_1"/>
    <property type="match status" value="1"/>
</dbReference>
<dbReference type="EMBL" id="BDME01000007">
    <property type="protein sequence ID" value="GAX88380.1"/>
    <property type="molecule type" value="Genomic_DNA"/>
</dbReference>
<dbReference type="RefSeq" id="WP_096260204.1">
    <property type="nucleotide sequence ID" value="NZ_BDME01000007.1"/>
</dbReference>
<dbReference type="InterPro" id="IPR009695">
    <property type="entry name" value="Diacylglyc_glucosyltr_N"/>
</dbReference>
<dbReference type="Pfam" id="PF06925">
    <property type="entry name" value="MGDG_synth"/>
    <property type="match status" value="1"/>
</dbReference>
<dbReference type="OrthoDB" id="9810950at2"/>
<evidence type="ECO:0000313" key="6">
    <source>
        <dbReference type="EMBL" id="GAX88380.1"/>
    </source>
</evidence>
<dbReference type="GO" id="GO:0016020">
    <property type="term" value="C:membrane"/>
    <property type="evidence" value="ECO:0007669"/>
    <property type="project" value="GOC"/>
</dbReference>
<dbReference type="PANTHER" id="PTHR43025:SF3">
    <property type="entry name" value="MONOGALACTOSYLDIACYLGLYCEROL SYNTHASE 1, CHLOROPLASTIC"/>
    <property type="match status" value="1"/>
</dbReference>
<reference evidence="6 7" key="1">
    <citation type="journal article" date="2017" name="Syst. Appl. Microbiol.">
        <title>Lebetimonas natsushimae sp. nov., a novel strictly anaerobic, moderately thermophilic chemoautotroph isolated from a deep-sea hydrothermal vent polychaete nest in the Mid-Okinawa Trough.</title>
        <authorList>
            <person name="Nagata R."/>
            <person name="Takaki Y."/>
            <person name="Tame A."/>
            <person name="Nunoura T."/>
            <person name="Muto H."/>
            <person name="Mino S."/>
            <person name="Sawayama S."/>
            <person name="Takai K."/>
            <person name="Nakagawa S."/>
        </authorList>
    </citation>
    <scope>NUCLEOTIDE SEQUENCE [LARGE SCALE GENOMIC DNA]</scope>
    <source>
        <strain evidence="6 7">HS1857</strain>
    </source>
</reference>
<name>A0A292YIR6_9BACT</name>
<evidence type="ECO:0000256" key="1">
    <source>
        <dbReference type="ARBA" id="ARBA00006962"/>
    </source>
</evidence>
<proteinExistence type="inferred from homology"/>
<dbReference type="SUPFAM" id="SSF53756">
    <property type="entry name" value="UDP-Glycosyltransferase/glycogen phosphorylase"/>
    <property type="match status" value="1"/>
</dbReference>
<dbReference type="GO" id="GO:0009247">
    <property type="term" value="P:glycolipid biosynthetic process"/>
    <property type="evidence" value="ECO:0007669"/>
    <property type="project" value="InterPro"/>
</dbReference>
<evidence type="ECO:0000256" key="3">
    <source>
        <dbReference type="ARBA" id="ARBA00022679"/>
    </source>
</evidence>
<evidence type="ECO:0008006" key="8">
    <source>
        <dbReference type="Google" id="ProtNLM"/>
    </source>
</evidence>